<dbReference type="PROSITE" id="PS50883">
    <property type="entry name" value="EAL"/>
    <property type="match status" value="1"/>
</dbReference>
<dbReference type="InterPro" id="IPR001633">
    <property type="entry name" value="EAL_dom"/>
</dbReference>
<dbReference type="CDD" id="cd01948">
    <property type="entry name" value="EAL"/>
    <property type="match status" value="1"/>
</dbReference>
<evidence type="ECO:0000256" key="1">
    <source>
        <dbReference type="ARBA" id="ARBA00012282"/>
    </source>
</evidence>
<dbReference type="SUPFAM" id="SSF52172">
    <property type="entry name" value="CheY-like"/>
    <property type="match status" value="1"/>
</dbReference>
<keyword evidence="2" id="KW-0973">c-di-GMP</keyword>
<dbReference type="InterPro" id="IPR035919">
    <property type="entry name" value="EAL_sf"/>
</dbReference>
<feature type="domain" description="EAL" evidence="5">
    <location>
        <begin position="144"/>
        <end position="397"/>
    </location>
</feature>
<dbReference type="Gene3D" id="3.20.20.450">
    <property type="entry name" value="EAL domain"/>
    <property type="match status" value="1"/>
</dbReference>
<feature type="domain" description="Response regulatory" evidence="4">
    <location>
        <begin position="2"/>
        <end position="124"/>
    </location>
</feature>
<reference evidence="6 7" key="1">
    <citation type="submission" date="2019-09" db="EMBL/GenBank/DDBJ databases">
        <title>Nitrincola iocasae sp. nov., a bacterium isolated from the sediment collected at a cold seep field in South China Sea.</title>
        <authorList>
            <person name="Zhang H."/>
            <person name="Wang H."/>
            <person name="Li C."/>
        </authorList>
    </citation>
    <scope>NUCLEOTIDE SEQUENCE [LARGE SCALE GENOMIC DNA]</scope>
    <source>
        <strain evidence="6 7">KXZD1103</strain>
    </source>
</reference>
<evidence type="ECO:0000259" key="5">
    <source>
        <dbReference type="PROSITE" id="PS50883"/>
    </source>
</evidence>
<dbReference type="SMART" id="SM00448">
    <property type="entry name" value="REC"/>
    <property type="match status" value="1"/>
</dbReference>
<protein>
    <recommendedName>
        <fullName evidence="1">cyclic-guanylate-specific phosphodiesterase</fullName>
        <ecNumber evidence="1">3.1.4.52</ecNumber>
    </recommendedName>
</protein>
<dbReference type="EC" id="3.1.4.52" evidence="1"/>
<organism evidence="6 7">
    <name type="scientific">Nitrincola iocasae</name>
    <dbReference type="NCBI Taxonomy" id="2614693"/>
    <lineage>
        <taxon>Bacteria</taxon>
        <taxon>Pseudomonadati</taxon>
        <taxon>Pseudomonadota</taxon>
        <taxon>Gammaproteobacteria</taxon>
        <taxon>Oceanospirillales</taxon>
        <taxon>Oceanospirillaceae</taxon>
        <taxon>Nitrincola</taxon>
    </lineage>
</organism>
<dbReference type="SMART" id="SM00052">
    <property type="entry name" value="EAL"/>
    <property type="match status" value="1"/>
</dbReference>
<dbReference type="SUPFAM" id="SSF141868">
    <property type="entry name" value="EAL domain-like"/>
    <property type="match status" value="1"/>
</dbReference>
<dbReference type="AlphaFoldDB" id="A0A5J6LHE5"/>
<dbReference type="InterPro" id="IPR050706">
    <property type="entry name" value="Cyclic-di-GMP_PDE-like"/>
</dbReference>
<dbReference type="Gene3D" id="3.40.50.2300">
    <property type="match status" value="1"/>
</dbReference>
<dbReference type="Proteomes" id="UP000325606">
    <property type="component" value="Chromosome"/>
</dbReference>
<dbReference type="PANTHER" id="PTHR33121:SF79">
    <property type="entry name" value="CYCLIC DI-GMP PHOSPHODIESTERASE PDED-RELATED"/>
    <property type="match status" value="1"/>
</dbReference>
<dbReference type="InterPro" id="IPR001789">
    <property type="entry name" value="Sig_transdc_resp-reg_receiver"/>
</dbReference>
<dbReference type="KEGG" id="nik:F5I99_15620"/>
<dbReference type="PROSITE" id="PS50110">
    <property type="entry name" value="RESPONSE_REGULATORY"/>
    <property type="match status" value="1"/>
</dbReference>
<dbReference type="InterPro" id="IPR011006">
    <property type="entry name" value="CheY-like_superfamily"/>
</dbReference>
<dbReference type="EMBL" id="CP044222">
    <property type="protein sequence ID" value="QEW07803.1"/>
    <property type="molecule type" value="Genomic_DNA"/>
</dbReference>
<dbReference type="PANTHER" id="PTHR33121">
    <property type="entry name" value="CYCLIC DI-GMP PHOSPHODIESTERASE PDEF"/>
    <property type="match status" value="1"/>
</dbReference>
<keyword evidence="7" id="KW-1185">Reference proteome</keyword>
<sequence>MRMLVVDDEPFMCHLLVKQLAKLGYDDVLAQHSAKDALQVLSKQLHGIDLVFCDLQMPGMDGIEFVRQLVHLGYRGGLVLVSGEDWRIIATAENLALHHRLKVLGGMQKPVSQAALKAIMVRALAHQSALQQSGPLLSASPRRPSYDVAALRQALDSGELVNYYQPKVSLRDGQLLGVETLVRWQHPDDGLVLPDQFIQVAEEAGLIDQLTQQVLRAALQQVRSWNDEGMALQVAVNISMDNLASLDFPDRIESLLHELGVPASALMLEVTESRVMSDPLASLDILTRLRIKKISLSIDDFGTGHSSLRQLHDIPFNELKIDGSFVRGVSHDSYARTIVEASLNLAQQLGLKTVAEGVEQPEDWCFLREAGCDVAQGWLIARAMPAEHLSGWVETWQGRRAELNAIGQQSEEG</sequence>
<dbReference type="RefSeq" id="WP_151057585.1">
    <property type="nucleotide sequence ID" value="NZ_CP044222.1"/>
</dbReference>
<evidence type="ECO:0000256" key="3">
    <source>
        <dbReference type="PROSITE-ProRule" id="PRU00169"/>
    </source>
</evidence>
<accession>A0A5J6LHE5</accession>
<dbReference type="Pfam" id="PF00563">
    <property type="entry name" value="EAL"/>
    <property type="match status" value="1"/>
</dbReference>
<evidence type="ECO:0000259" key="4">
    <source>
        <dbReference type="PROSITE" id="PS50110"/>
    </source>
</evidence>
<dbReference type="Pfam" id="PF00072">
    <property type="entry name" value="Response_reg"/>
    <property type="match status" value="1"/>
</dbReference>
<feature type="modified residue" description="4-aspartylphosphate" evidence="3">
    <location>
        <position position="54"/>
    </location>
</feature>
<gene>
    <name evidence="6" type="ORF">F5I99_15620</name>
</gene>
<proteinExistence type="predicted"/>
<evidence type="ECO:0000313" key="7">
    <source>
        <dbReference type="Proteomes" id="UP000325606"/>
    </source>
</evidence>
<keyword evidence="3" id="KW-0597">Phosphoprotein</keyword>
<dbReference type="GO" id="GO:0071111">
    <property type="term" value="F:cyclic-guanylate-specific phosphodiesterase activity"/>
    <property type="evidence" value="ECO:0007669"/>
    <property type="project" value="UniProtKB-EC"/>
</dbReference>
<evidence type="ECO:0000256" key="2">
    <source>
        <dbReference type="ARBA" id="ARBA00022636"/>
    </source>
</evidence>
<dbReference type="GO" id="GO:0000160">
    <property type="term" value="P:phosphorelay signal transduction system"/>
    <property type="evidence" value="ECO:0007669"/>
    <property type="project" value="InterPro"/>
</dbReference>
<evidence type="ECO:0000313" key="6">
    <source>
        <dbReference type="EMBL" id="QEW07803.1"/>
    </source>
</evidence>
<dbReference type="FunFam" id="3.20.20.450:FF:000001">
    <property type="entry name" value="Cyclic di-GMP phosphodiesterase yahA"/>
    <property type="match status" value="1"/>
</dbReference>
<name>A0A5J6LHE5_9GAMM</name>